<organism evidence="4">
    <name type="scientific">Fusobacterium hwasookii ChDC F174</name>
    <dbReference type="NCBI Taxonomy" id="1307442"/>
    <lineage>
        <taxon>Bacteria</taxon>
        <taxon>Fusobacteriati</taxon>
        <taxon>Fusobacteriota</taxon>
        <taxon>Fusobacteriia</taxon>
        <taxon>Fusobacteriales</taxon>
        <taxon>Fusobacteriaceae</taxon>
        <taxon>Fusobacterium</taxon>
    </lineage>
</organism>
<dbReference type="SUPFAM" id="SSF52540">
    <property type="entry name" value="P-loop containing nucleoside triphosphate hydrolases"/>
    <property type="match status" value="1"/>
</dbReference>
<dbReference type="Pfam" id="PF18709">
    <property type="entry name" value="DLP_helical"/>
    <property type="match status" value="1"/>
</dbReference>
<feature type="domain" description="Dynamin N-terminal" evidence="2">
    <location>
        <begin position="93"/>
        <end position="172"/>
    </location>
</feature>
<keyword evidence="1" id="KW-0175">Coiled coil</keyword>
<evidence type="ECO:0000313" key="5">
    <source>
        <dbReference type="Proteomes" id="UP000063275"/>
    </source>
</evidence>
<feature type="coiled-coil region" evidence="1">
    <location>
        <begin position="482"/>
        <end position="512"/>
    </location>
</feature>
<gene>
    <name evidence="4" type="ORF">RN87_04395</name>
</gene>
<proteinExistence type="predicted"/>
<dbReference type="InterPro" id="IPR027417">
    <property type="entry name" value="P-loop_NTPase"/>
</dbReference>
<dbReference type="AlphaFoldDB" id="A0A0S2ZLR3"/>
<dbReference type="InterPro" id="IPR049678">
    <property type="entry name" value="LeoA-like"/>
</dbReference>
<dbReference type="InterPro" id="IPR045063">
    <property type="entry name" value="Dynamin_N"/>
</dbReference>
<dbReference type="OrthoDB" id="6402537at2"/>
<evidence type="ECO:0000256" key="1">
    <source>
        <dbReference type="SAM" id="Coils"/>
    </source>
</evidence>
<name>A0A0S2ZLR3_9FUSO</name>
<protein>
    <submittedName>
        <fullName evidence="4">UbiC family transcriptional regulator</fullName>
    </submittedName>
</protein>
<feature type="coiled-coil region" evidence="1">
    <location>
        <begin position="282"/>
        <end position="323"/>
    </location>
</feature>
<reference evidence="4 5" key="1">
    <citation type="submission" date="2015-11" db="EMBL/GenBank/DDBJ databases">
        <authorList>
            <person name="Zhang Y."/>
            <person name="Guo Z."/>
        </authorList>
    </citation>
    <scope>NUCLEOTIDE SEQUENCE [LARGE SCALE GENOMIC DNA]</scope>
    <source>
        <strain evidence="4 5">ChDC F174</strain>
    </source>
</reference>
<feature type="domain" description="Dynamin-like helical" evidence="3">
    <location>
        <begin position="208"/>
        <end position="538"/>
    </location>
</feature>
<dbReference type="Proteomes" id="UP000063275">
    <property type="component" value="Chromosome"/>
</dbReference>
<dbReference type="InterPro" id="IPR040576">
    <property type="entry name" value="DLP_helical"/>
</dbReference>
<dbReference type="NCBIfam" id="NF041922">
    <property type="entry name" value="DLP_LeoA_gen"/>
    <property type="match status" value="1"/>
</dbReference>
<dbReference type="KEGG" id="fhw:RN87_04395"/>
<dbReference type="Pfam" id="PF00350">
    <property type="entry name" value="Dynamin_N"/>
    <property type="match status" value="1"/>
</dbReference>
<evidence type="ECO:0000259" key="2">
    <source>
        <dbReference type="Pfam" id="PF00350"/>
    </source>
</evidence>
<dbReference type="RefSeq" id="WP_032895221.1">
    <property type="nucleotide sequence ID" value="NZ_ATKF01000102.1"/>
</dbReference>
<sequence>METLKVFNKKKEDVFKMLSKLLSVLKEGRELGVNIEPEYITKIEKSIDENEDKKLKVVLIGGFSEGKTSIAAAWLEEYDKKKMKIAMTESTDDIREYNVGNIHLVDTPGLFGFKETANKEKYKNITKKYISKANIVLYVMNSDNPIKESHKEEIQWLFKDLNLLPRTVFVLSRFDNVADIEDENDYNGMLDIKRENVLKRLEDFEVINAEDSKKIPIVAVAANPFDEGIEYWLEKLDEFKKLSHIDSLQHATSNIVEKNGGIDSVSLETQKSIIGEVLNLKIPLATAKIEKLDKEYKNLNNVLKEMEGELKNLENKISFAKIDLDDFIMGLFTDLILQLEGATIETFYDFFERNIGSEGIVLSSKIENGINKKVIEIENDICRLEKNFDNEIDNFEEFTQDNSLEKFKIGSEMMKNANLGLTNTSIIAVRNFLNLSIKFKPWQAVKIANAINKGIPIIGAILGIGLELWDSFSKSQQEKTFLKAKKQMKENFEKQRKEYKELIENVEEFDKNVFKSYFKLGDNIIKLSNELSEKEKEKEIFKNWMEKAKVIDNDLKAIKMNKE</sequence>
<evidence type="ECO:0000259" key="3">
    <source>
        <dbReference type="Pfam" id="PF18709"/>
    </source>
</evidence>
<dbReference type="Gene3D" id="3.40.50.300">
    <property type="entry name" value="P-loop containing nucleotide triphosphate hydrolases"/>
    <property type="match status" value="1"/>
</dbReference>
<dbReference type="EMBL" id="CP013331">
    <property type="protein sequence ID" value="ALQ39782.1"/>
    <property type="molecule type" value="Genomic_DNA"/>
</dbReference>
<evidence type="ECO:0000313" key="4">
    <source>
        <dbReference type="EMBL" id="ALQ39782.1"/>
    </source>
</evidence>
<accession>A0A0S2ZLR3</accession>